<dbReference type="Proteomes" id="UP000198820">
    <property type="component" value="Unassembled WGS sequence"/>
</dbReference>
<organism evidence="6 7">
    <name type="scientific">Psychroflexus halocasei</name>
    <dbReference type="NCBI Taxonomy" id="908615"/>
    <lineage>
        <taxon>Bacteria</taxon>
        <taxon>Pseudomonadati</taxon>
        <taxon>Bacteroidota</taxon>
        <taxon>Flavobacteriia</taxon>
        <taxon>Flavobacteriales</taxon>
        <taxon>Flavobacteriaceae</taxon>
        <taxon>Psychroflexus</taxon>
    </lineage>
</organism>
<evidence type="ECO:0000256" key="3">
    <source>
        <dbReference type="ARBA" id="ARBA00023157"/>
    </source>
</evidence>
<keyword evidence="3" id="KW-1015">Disulfide bond</keyword>
<sequence length="355" mass="41442">MINSYFKGFKIYTAILIMAVLVSCQEAKKEKQKKIHHFDLTVNLSGDYPSEVYLKTDDMTLTSIVKNSQAHFKDTLSFAKSAQLFIDDSNGSQRFYLALNSLQTVNIMIDKDSIEDQYFYNISAPQVTPIIESSIKSSYAAYQKDDLSFKDFSDDFSNFLKSYPNHQVIGEILTDISQKNKMSFEDLKSLKQQANSSHFKRDDAELFERFYKIRKKYKKGEAFYDFELDNLHQKPVKLHDIKAKLIYVEFWSTWSDEPMMKTQEFLDNYRFYKSKSYEVVSISLNTNRGIWLQNVVESNMPWVNLLTEQGYTSQITSEMGIYNLPQNYLIDSQGNIVAKNVNYDNLKTYQNLLLN</sequence>
<dbReference type="InterPro" id="IPR036249">
    <property type="entry name" value="Thioredoxin-like_sf"/>
</dbReference>
<dbReference type="Pfam" id="PF00578">
    <property type="entry name" value="AhpC-TSA"/>
    <property type="match status" value="1"/>
</dbReference>
<evidence type="ECO:0000313" key="6">
    <source>
        <dbReference type="EMBL" id="SEA26347.1"/>
    </source>
</evidence>
<dbReference type="AlphaFoldDB" id="A0A1H3ZRK7"/>
<name>A0A1H3ZRK7_9FLAO</name>
<dbReference type="GO" id="GO:0016491">
    <property type="term" value="F:oxidoreductase activity"/>
    <property type="evidence" value="ECO:0007669"/>
    <property type="project" value="InterPro"/>
</dbReference>
<evidence type="ECO:0000256" key="1">
    <source>
        <dbReference type="ARBA" id="ARBA00004196"/>
    </source>
</evidence>
<feature type="domain" description="Thioredoxin" evidence="5">
    <location>
        <begin position="217"/>
        <end position="355"/>
    </location>
</feature>
<protein>
    <submittedName>
        <fullName evidence="6">AhpC/TSA family protein</fullName>
    </submittedName>
</protein>
<dbReference type="PANTHER" id="PTHR42852:SF6">
    <property type="entry name" value="THIOL:DISULFIDE INTERCHANGE PROTEIN DSBE"/>
    <property type="match status" value="1"/>
</dbReference>
<keyword evidence="7" id="KW-1185">Reference proteome</keyword>
<evidence type="ECO:0000313" key="7">
    <source>
        <dbReference type="Proteomes" id="UP000198820"/>
    </source>
</evidence>
<gene>
    <name evidence="6" type="ORF">SAMN05421540_104187</name>
</gene>
<evidence type="ECO:0000256" key="4">
    <source>
        <dbReference type="ARBA" id="ARBA00023284"/>
    </source>
</evidence>
<dbReference type="PANTHER" id="PTHR42852">
    <property type="entry name" value="THIOL:DISULFIDE INTERCHANGE PROTEIN DSBE"/>
    <property type="match status" value="1"/>
</dbReference>
<dbReference type="GO" id="GO:0017004">
    <property type="term" value="P:cytochrome complex assembly"/>
    <property type="evidence" value="ECO:0007669"/>
    <property type="project" value="UniProtKB-KW"/>
</dbReference>
<dbReference type="SUPFAM" id="SSF52833">
    <property type="entry name" value="Thioredoxin-like"/>
    <property type="match status" value="1"/>
</dbReference>
<dbReference type="InterPro" id="IPR000866">
    <property type="entry name" value="AhpC/TSA"/>
</dbReference>
<dbReference type="InterPro" id="IPR050553">
    <property type="entry name" value="Thioredoxin_ResA/DsbE_sf"/>
</dbReference>
<comment type="subcellular location">
    <subcellularLocation>
        <location evidence="1">Cell envelope</location>
    </subcellularLocation>
</comment>
<dbReference type="Gene3D" id="3.40.30.10">
    <property type="entry name" value="Glutaredoxin"/>
    <property type="match status" value="1"/>
</dbReference>
<proteinExistence type="predicted"/>
<evidence type="ECO:0000259" key="5">
    <source>
        <dbReference type="PROSITE" id="PS51352"/>
    </source>
</evidence>
<dbReference type="PROSITE" id="PS51352">
    <property type="entry name" value="THIOREDOXIN_2"/>
    <property type="match status" value="1"/>
</dbReference>
<keyword evidence="4" id="KW-0676">Redox-active center</keyword>
<dbReference type="STRING" id="908615.SAMN05421540_104187"/>
<keyword evidence="2" id="KW-0201">Cytochrome c-type biogenesis</keyword>
<dbReference type="RefSeq" id="WP_093241842.1">
    <property type="nucleotide sequence ID" value="NZ_FNQF01000004.1"/>
</dbReference>
<accession>A0A1H3ZRK7</accession>
<dbReference type="PROSITE" id="PS51257">
    <property type="entry name" value="PROKAR_LIPOPROTEIN"/>
    <property type="match status" value="1"/>
</dbReference>
<dbReference type="GO" id="GO:0030313">
    <property type="term" value="C:cell envelope"/>
    <property type="evidence" value="ECO:0007669"/>
    <property type="project" value="UniProtKB-SubCell"/>
</dbReference>
<dbReference type="CDD" id="cd02966">
    <property type="entry name" value="TlpA_like_family"/>
    <property type="match status" value="1"/>
</dbReference>
<dbReference type="InterPro" id="IPR013766">
    <property type="entry name" value="Thioredoxin_domain"/>
</dbReference>
<evidence type="ECO:0000256" key="2">
    <source>
        <dbReference type="ARBA" id="ARBA00022748"/>
    </source>
</evidence>
<dbReference type="EMBL" id="FNQF01000004">
    <property type="protein sequence ID" value="SEA26347.1"/>
    <property type="molecule type" value="Genomic_DNA"/>
</dbReference>
<dbReference type="GO" id="GO:0016209">
    <property type="term" value="F:antioxidant activity"/>
    <property type="evidence" value="ECO:0007669"/>
    <property type="project" value="InterPro"/>
</dbReference>
<reference evidence="6 7" key="1">
    <citation type="submission" date="2016-10" db="EMBL/GenBank/DDBJ databases">
        <authorList>
            <person name="de Groot N.N."/>
        </authorList>
    </citation>
    <scope>NUCLEOTIDE SEQUENCE [LARGE SCALE GENOMIC DNA]</scope>
    <source>
        <strain evidence="6 7">DSM 23581</strain>
    </source>
</reference>